<dbReference type="EMBL" id="CAACVG010008101">
    <property type="protein sequence ID" value="VEN48442.1"/>
    <property type="molecule type" value="Genomic_DNA"/>
</dbReference>
<protein>
    <recommendedName>
        <fullName evidence="3">Endonuclease/exonuclease/phosphatase domain-containing protein</fullName>
    </recommendedName>
</protein>
<dbReference type="SUPFAM" id="SSF56219">
    <property type="entry name" value="DNase I-like"/>
    <property type="match status" value="1"/>
</dbReference>
<gene>
    <name evidence="1" type="ORF">CALMAC_LOCUS9901</name>
</gene>
<reference evidence="1 2" key="1">
    <citation type="submission" date="2019-01" db="EMBL/GenBank/DDBJ databases">
        <authorList>
            <person name="Sayadi A."/>
        </authorList>
    </citation>
    <scope>NUCLEOTIDE SEQUENCE [LARGE SCALE GENOMIC DNA]</scope>
</reference>
<keyword evidence="2" id="KW-1185">Reference proteome</keyword>
<name>A0A653CKL1_CALMS</name>
<evidence type="ECO:0000313" key="1">
    <source>
        <dbReference type="EMBL" id="VEN48442.1"/>
    </source>
</evidence>
<dbReference type="InterPro" id="IPR036691">
    <property type="entry name" value="Endo/exonu/phosph_ase_sf"/>
</dbReference>
<dbReference type="Gene3D" id="3.60.10.10">
    <property type="entry name" value="Endonuclease/exonuclease/phosphatase"/>
    <property type="match status" value="1"/>
</dbReference>
<proteinExistence type="predicted"/>
<dbReference type="Gene3D" id="3.30.70.1820">
    <property type="entry name" value="L1 transposable element, RRM domain"/>
    <property type="match status" value="1"/>
</dbReference>
<dbReference type="AlphaFoldDB" id="A0A653CKL1"/>
<dbReference type="OrthoDB" id="10066957at2759"/>
<organism evidence="1 2">
    <name type="scientific">Callosobruchus maculatus</name>
    <name type="common">Southern cowpea weevil</name>
    <name type="synonym">Pulse bruchid</name>
    <dbReference type="NCBI Taxonomy" id="64391"/>
    <lineage>
        <taxon>Eukaryota</taxon>
        <taxon>Metazoa</taxon>
        <taxon>Ecdysozoa</taxon>
        <taxon>Arthropoda</taxon>
        <taxon>Hexapoda</taxon>
        <taxon>Insecta</taxon>
        <taxon>Pterygota</taxon>
        <taxon>Neoptera</taxon>
        <taxon>Endopterygota</taxon>
        <taxon>Coleoptera</taxon>
        <taxon>Polyphaga</taxon>
        <taxon>Cucujiformia</taxon>
        <taxon>Chrysomeloidea</taxon>
        <taxon>Chrysomelidae</taxon>
        <taxon>Bruchinae</taxon>
        <taxon>Bruchini</taxon>
        <taxon>Callosobruchus</taxon>
    </lineage>
</organism>
<dbReference type="Proteomes" id="UP000410492">
    <property type="component" value="Unassembled WGS sequence"/>
</dbReference>
<evidence type="ECO:0000313" key="2">
    <source>
        <dbReference type="Proteomes" id="UP000410492"/>
    </source>
</evidence>
<sequence>MSSILTRQAKNMVKNQECIQQDKALGQPIKEDILNTILRKIEARDGTGDSNRIKIEEANKKIEQMEQFSKRCNLRFFGIPETNNEKCRDVIIDIIRTKLDLSSISTEDIEVAYRSGSSKGNAPRVMFVRFYSAKVKNDVYSNKKNLKGSRITIREDLTATRMTIVKEKIARHGKNQVWTTNGRIVWLEDGNGKLEDIKTILYDNNIDVLAISETWLNERIETSYVTIDGYTFLRRDRGSRGGGVGLHISNSLKFKKITSSGEIEQLWDVDEKIEYLNNAIISVLDMHAPYKLVRFTKKPATWLTDNLRFIMHLRDAAKAKFNQTKSVESWEKYKKAKNFATQALWCSCIIEKKQKGMKNNNEIKNSTIKKKKLKY</sequence>
<accession>A0A653CKL1</accession>
<evidence type="ECO:0008006" key="3">
    <source>
        <dbReference type="Google" id="ProtNLM"/>
    </source>
</evidence>